<organism evidence="1 2">
    <name type="scientific">Halalkalibacter krulwichiae</name>
    <dbReference type="NCBI Taxonomy" id="199441"/>
    <lineage>
        <taxon>Bacteria</taxon>
        <taxon>Bacillati</taxon>
        <taxon>Bacillota</taxon>
        <taxon>Bacilli</taxon>
        <taxon>Bacillales</taxon>
        <taxon>Bacillaceae</taxon>
        <taxon>Halalkalibacter</taxon>
    </lineage>
</organism>
<evidence type="ECO:0000313" key="2">
    <source>
        <dbReference type="Proteomes" id="UP000193006"/>
    </source>
</evidence>
<dbReference type="Gene3D" id="3.30.530.20">
    <property type="match status" value="1"/>
</dbReference>
<reference evidence="1 2" key="1">
    <citation type="submission" date="2017-04" db="EMBL/GenBank/DDBJ databases">
        <title>Bacillus krulwichiae AM31D Genome sequencing and assembly.</title>
        <authorList>
            <person name="Krulwich T.A."/>
            <person name="Anastor L."/>
            <person name="Ehrlich R."/>
            <person name="Ehrlich G.D."/>
            <person name="Janto B."/>
        </authorList>
    </citation>
    <scope>NUCLEOTIDE SEQUENCE [LARGE SCALE GENOMIC DNA]</scope>
    <source>
        <strain evidence="1 2">AM31D</strain>
    </source>
</reference>
<dbReference type="KEGG" id="bkw:BkAM31D_05970"/>
<evidence type="ECO:0000313" key="1">
    <source>
        <dbReference type="EMBL" id="ARK29435.1"/>
    </source>
</evidence>
<dbReference type="RefSeq" id="WP_066153878.1">
    <property type="nucleotide sequence ID" value="NZ_CP020814.1"/>
</dbReference>
<protein>
    <recommendedName>
        <fullName evidence="3">Polyketide cyclase / dehydrase and lipid transport</fullName>
    </recommendedName>
</protein>
<keyword evidence="2" id="KW-1185">Reference proteome</keyword>
<dbReference type="EMBL" id="CP020814">
    <property type="protein sequence ID" value="ARK29435.1"/>
    <property type="molecule type" value="Genomic_DNA"/>
</dbReference>
<name>A0A1X9M7L5_9BACI</name>
<gene>
    <name evidence="1" type="ORF">BkAM31D_05970</name>
</gene>
<dbReference type="AlphaFoldDB" id="A0A1X9M7L5"/>
<sequence>MSTLLVFTYKTIIDAPIEKVWSFFSDAHNLTEITGFPKVKILSNSKTIEGNVIIMELRFGLLQTNWVSVIEGVKEFERFTDRAIILPFPFREWKHEHTFKRDGNRTVMEDKVYFSSVLPSVVTRSILTQMFKGREKSIQSLLD</sequence>
<accession>A0A1X9M7L5</accession>
<dbReference type="STRING" id="199441.BkAM31D_05970"/>
<dbReference type="InterPro" id="IPR023393">
    <property type="entry name" value="START-like_dom_sf"/>
</dbReference>
<proteinExistence type="predicted"/>
<evidence type="ECO:0008006" key="3">
    <source>
        <dbReference type="Google" id="ProtNLM"/>
    </source>
</evidence>
<dbReference type="SUPFAM" id="SSF55961">
    <property type="entry name" value="Bet v1-like"/>
    <property type="match status" value="1"/>
</dbReference>
<dbReference type="Proteomes" id="UP000193006">
    <property type="component" value="Chromosome"/>
</dbReference>